<protein>
    <submittedName>
        <fullName evidence="6">Extracellular solute-binding protein</fullName>
    </submittedName>
</protein>
<organism evidence="6 7">
    <name type="scientific">Paenibacillus oceani</name>
    <dbReference type="NCBI Taxonomy" id="2772510"/>
    <lineage>
        <taxon>Bacteria</taxon>
        <taxon>Bacillati</taxon>
        <taxon>Bacillota</taxon>
        <taxon>Bacilli</taxon>
        <taxon>Bacillales</taxon>
        <taxon>Paenibacillaceae</taxon>
        <taxon>Paenibacillus</taxon>
    </lineage>
</organism>
<keyword evidence="4" id="KW-0564">Palmitate</keyword>
<dbReference type="SUPFAM" id="SSF53850">
    <property type="entry name" value="Periplasmic binding protein-like II"/>
    <property type="match status" value="1"/>
</dbReference>
<keyword evidence="7" id="KW-1185">Reference proteome</keyword>
<keyword evidence="3" id="KW-0472">Membrane</keyword>
<keyword evidence="2" id="KW-0732">Signal</keyword>
<dbReference type="Gene3D" id="3.40.190.10">
    <property type="entry name" value="Periplasmic binding protein-like II"/>
    <property type="match status" value="1"/>
</dbReference>
<dbReference type="PANTHER" id="PTHR43649">
    <property type="entry name" value="ARABINOSE-BINDING PROTEIN-RELATED"/>
    <property type="match status" value="1"/>
</dbReference>
<dbReference type="PANTHER" id="PTHR43649:SF33">
    <property type="entry name" value="POLYGALACTURONAN_RHAMNOGALACTURONAN-BINDING PROTEIN YTCQ"/>
    <property type="match status" value="1"/>
</dbReference>
<accession>A0A927CG17</accession>
<evidence type="ECO:0000256" key="5">
    <source>
        <dbReference type="ARBA" id="ARBA00023288"/>
    </source>
</evidence>
<dbReference type="AlphaFoldDB" id="A0A927CG17"/>
<comment type="caution">
    <text evidence="6">The sequence shown here is derived from an EMBL/GenBank/DDBJ whole genome shotgun (WGS) entry which is preliminary data.</text>
</comment>
<dbReference type="InterPro" id="IPR050490">
    <property type="entry name" value="Bact_solute-bd_prot1"/>
</dbReference>
<evidence type="ECO:0000313" key="6">
    <source>
        <dbReference type="EMBL" id="MBD2865105.1"/>
    </source>
</evidence>
<dbReference type="RefSeq" id="WP_190930728.1">
    <property type="nucleotide sequence ID" value="NZ_JACXJA010000037.1"/>
</dbReference>
<evidence type="ECO:0000256" key="1">
    <source>
        <dbReference type="ARBA" id="ARBA00022475"/>
    </source>
</evidence>
<sequence>MKKVLFFAVAIGALSVASGCGDNAGETELPAKGIVQETKKPVTLTIYPMVTIADEDFQKLFVDPVKKKHPHITLELIKRGKGNTLTELIMAGSPPDMNLITQGGIPSLRSMDLLEDLTGHLKKHQVDLTRFDQAYIDAIKVTSDKGEIYALPYTVNFNALYYNKTIFNKFGVDFPKDGMLWEDVIELAKKLTRTDAGVSYKGLDPEKIERLARPLSALTVDPATNKSLLQSDKWRKTFELARAIYTIPGNEFKKGSLRSPFWTEQNIAMLATINIIPFLKEPTEQGLDWDLAQYPSYKELPNVYGQVDGNYVMPLKTSKHMDDVIKVMDAVTSEEAQLIGARQLGRQSPLKNPAIKKAIGQDMPHVKGKRIESIFKSVPAPYLPPALYDGKSSTVINEALDLLLGGKDLNTVLHEAEEKHNKFLDEEKK</sequence>
<dbReference type="InterPro" id="IPR006059">
    <property type="entry name" value="SBP"/>
</dbReference>
<dbReference type="Proteomes" id="UP000639396">
    <property type="component" value="Unassembled WGS sequence"/>
</dbReference>
<proteinExistence type="predicted"/>
<dbReference type="EMBL" id="JACXJA010000037">
    <property type="protein sequence ID" value="MBD2865105.1"/>
    <property type="molecule type" value="Genomic_DNA"/>
</dbReference>
<keyword evidence="5" id="KW-0449">Lipoprotein</keyword>
<evidence type="ECO:0000256" key="2">
    <source>
        <dbReference type="ARBA" id="ARBA00022729"/>
    </source>
</evidence>
<dbReference type="Pfam" id="PF01547">
    <property type="entry name" value="SBP_bac_1"/>
    <property type="match status" value="1"/>
</dbReference>
<gene>
    <name evidence="6" type="ORF">IDH45_24290</name>
</gene>
<dbReference type="PROSITE" id="PS51257">
    <property type="entry name" value="PROKAR_LIPOPROTEIN"/>
    <property type="match status" value="1"/>
</dbReference>
<evidence type="ECO:0000256" key="4">
    <source>
        <dbReference type="ARBA" id="ARBA00023139"/>
    </source>
</evidence>
<keyword evidence="1" id="KW-1003">Cell membrane</keyword>
<name>A0A927CG17_9BACL</name>
<evidence type="ECO:0000256" key="3">
    <source>
        <dbReference type="ARBA" id="ARBA00023136"/>
    </source>
</evidence>
<evidence type="ECO:0000313" key="7">
    <source>
        <dbReference type="Proteomes" id="UP000639396"/>
    </source>
</evidence>
<reference evidence="6" key="1">
    <citation type="submission" date="2020-09" db="EMBL/GenBank/DDBJ databases">
        <title>A novel bacterium of genus Paenibacillus, isolated from South China Sea.</title>
        <authorList>
            <person name="Huang H."/>
            <person name="Mo K."/>
            <person name="Hu Y."/>
        </authorList>
    </citation>
    <scope>NUCLEOTIDE SEQUENCE</scope>
    <source>
        <strain evidence="6">IB182363</strain>
    </source>
</reference>